<evidence type="ECO:0000313" key="3">
    <source>
        <dbReference type="EMBL" id="KIO03554.1"/>
    </source>
</evidence>
<dbReference type="Proteomes" id="UP000054217">
    <property type="component" value="Unassembled WGS sequence"/>
</dbReference>
<feature type="region of interest" description="Disordered" evidence="1">
    <location>
        <begin position="1"/>
        <end position="26"/>
    </location>
</feature>
<dbReference type="OrthoDB" id="372487at2759"/>
<dbReference type="Gene3D" id="3.40.50.12390">
    <property type="match status" value="1"/>
</dbReference>
<gene>
    <name evidence="3" type="ORF">M404DRAFT_145669</name>
</gene>
<dbReference type="EMBL" id="KN831976">
    <property type="protein sequence ID" value="KIO03554.1"/>
    <property type="molecule type" value="Genomic_DNA"/>
</dbReference>
<evidence type="ECO:0000313" key="4">
    <source>
        <dbReference type="Proteomes" id="UP000054217"/>
    </source>
</evidence>
<dbReference type="GO" id="GO:0005634">
    <property type="term" value="C:nucleus"/>
    <property type="evidence" value="ECO:0007669"/>
    <property type="project" value="TreeGrafter"/>
</dbReference>
<name>A0A0C3P7W9_PISTI</name>
<sequence length="98" mass="10921">PLAEEQETELPDSLGEPIKLPADITSPNLNGIKIDNPYLDMNGIVHPCTHPEGKVSPETEEETMLEALKYMNRVVNMSNHGSFSSQPSVRIRCLCRFV</sequence>
<dbReference type="InterPro" id="IPR004859">
    <property type="entry name" value="Xrn1_N"/>
</dbReference>
<dbReference type="Pfam" id="PF03159">
    <property type="entry name" value="XRN_N"/>
    <property type="match status" value="1"/>
</dbReference>
<dbReference type="PANTHER" id="PTHR12341:SF41">
    <property type="entry name" value="5'-3' EXORIBONUCLEASE 2"/>
    <property type="match status" value="1"/>
</dbReference>
<dbReference type="HOGENOM" id="CLU_006038_5_1_1"/>
<dbReference type="STRING" id="870435.A0A0C3P7W9"/>
<reference evidence="3 4" key="1">
    <citation type="submission" date="2014-04" db="EMBL/GenBank/DDBJ databases">
        <authorList>
            <consortium name="DOE Joint Genome Institute"/>
            <person name="Kuo A."/>
            <person name="Kohler A."/>
            <person name="Costa M.D."/>
            <person name="Nagy L.G."/>
            <person name="Floudas D."/>
            <person name="Copeland A."/>
            <person name="Barry K.W."/>
            <person name="Cichocki N."/>
            <person name="Veneault-Fourrey C."/>
            <person name="LaButti K."/>
            <person name="Lindquist E.A."/>
            <person name="Lipzen A."/>
            <person name="Lundell T."/>
            <person name="Morin E."/>
            <person name="Murat C."/>
            <person name="Sun H."/>
            <person name="Tunlid A."/>
            <person name="Henrissat B."/>
            <person name="Grigoriev I.V."/>
            <person name="Hibbett D.S."/>
            <person name="Martin F."/>
            <person name="Nordberg H.P."/>
            <person name="Cantor M.N."/>
            <person name="Hua S.X."/>
        </authorList>
    </citation>
    <scope>NUCLEOTIDE SEQUENCE [LARGE SCALE GENOMIC DNA]</scope>
    <source>
        <strain evidence="3 4">Marx 270</strain>
    </source>
</reference>
<feature type="non-terminal residue" evidence="3">
    <location>
        <position position="1"/>
    </location>
</feature>
<feature type="domain" description="Xrn1 N-terminal" evidence="2">
    <location>
        <begin position="29"/>
        <end position="78"/>
    </location>
</feature>
<reference evidence="4" key="2">
    <citation type="submission" date="2015-01" db="EMBL/GenBank/DDBJ databases">
        <title>Evolutionary Origins and Diversification of the Mycorrhizal Mutualists.</title>
        <authorList>
            <consortium name="DOE Joint Genome Institute"/>
            <consortium name="Mycorrhizal Genomics Consortium"/>
            <person name="Kohler A."/>
            <person name="Kuo A."/>
            <person name="Nagy L.G."/>
            <person name="Floudas D."/>
            <person name="Copeland A."/>
            <person name="Barry K.W."/>
            <person name="Cichocki N."/>
            <person name="Veneault-Fourrey C."/>
            <person name="LaButti K."/>
            <person name="Lindquist E.A."/>
            <person name="Lipzen A."/>
            <person name="Lundell T."/>
            <person name="Morin E."/>
            <person name="Murat C."/>
            <person name="Riley R."/>
            <person name="Ohm R."/>
            <person name="Sun H."/>
            <person name="Tunlid A."/>
            <person name="Henrissat B."/>
            <person name="Grigoriev I.V."/>
            <person name="Hibbett D.S."/>
            <person name="Martin F."/>
        </authorList>
    </citation>
    <scope>NUCLEOTIDE SEQUENCE [LARGE SCALE GENOMIC DNA]</scope>
    <source>
        <strain evidence="4">Marx 270</strain>
    </source>
</reference>
<dbReference type="InParanoid" id="A0A0C3P7W9"/>
<evidence type="ECO:0000259" key="2">
    <source>
        <dbReference type="Pfam" id="PF03159"/>
    </source>
</evidence>
<dbReference type="GO" id="GO:0000956">
    <property type="term" value="P:nuclear-transcribed mRNA catabolic process"/>
    <property type="evidence" value="ECO:0007669"/>
    <property type="project" value="TreeGrafter"/>
</dbReference>
<organism evidence="3 4">
    <name type="scientific">Pisolithus tinctorius Marx 270</name>
    <dbReference type="NCBI Taxonomy" id="870435"/>
    <lineage>
        <taxon>Eukaryota</taxon>
        <taxon>Fungi</taxon>
        <taxon>Dikarya</taxon>
        <taxon>Basidiomycota</taxon>
        <taxon>Agaricomycotina</taxon>
        <taxon>Agaricomycetes</taxon>
        <taxon>Agaricomycetidae</taxon>
        <taxon>Boletales</taxon>
        <taxon>Sclerodermatineae</taxon>
        <taxon>Pisolithaceae</taxon>
        <taxon>Pisolithus</taxon>
    </lineage>
</organism>
<keyword evidence="4" id="KW-1185">Reference proteome</keyword>
<protein>
    <recommendedName>
        <fullName evidence="2">Xrn1 N-terminal domain-containing protein</fullName>
    </recommendedName>
</protein>
<accession>A0A0C3P7W9</accession>
<proteinExistence type="predicted"/>
<dbReference type="AlphaFoldDB" id="A0A0C3P7W9"/>
<dbReference type="GO" id="GO:0003723">
    <property type="term" value="F:RNA binding"/>
    <property type="evidence" value="ECO:0007669"/>
    <property type="project" value="TreeGrafter"/>
</dbReference>
<dbReference type="InterPro" id="IPR027073">
    <property type="entry name" value="5_3_exoribonuclease"/>
</dbReference>
<feature type="compositionally biased region" description="Acidic residues" evidence="1">
    <location>
        <begin position="1"/>
        <end position="10"/>
    </location>
</feature>
<evidence type="ECO:0000256" key="1">
    <source>
        <dbReference type="SAM" id="MobiDB-lite"/>
    </source>
</evidence>
<dbReference type="PANTHER" id="PTHR12341">
    <property type="entry name" value="5'-&gt;3' EXORIBONUCLEASE"/>
    <property type="match status" value="1"/>
</dbReference>
<dbReference type="GO" id="GO:0004534">
    <property type="term" value="F:5'-3' RNA exonuclease activity"/>
    <property type="evidence" value="ECO:0007669"/>
    <property type="project" value="TreeGrafter"/>
</dbReference>